<evidence type="ECO:0000256" key="1">
    <source>
        <dbReference type="ARBA" id="ARBA00010893"/>
    </source>
</evidence>
<reference evidence="4 5" key="1">
    <citation type="submission" date="2014-06" db="EMBL/GenBank/DDBJ databases">
        <authorList>
            <person name="Swart Estienne"/>
        </authorList>
    </citation>
    <scope>NUCLEOTIDE SEQUENCE [LARGE SCALE GENOMIC DNA]</scope>
    <source>
        <strain evidence="4 5">130c</strain>
    </source>
</reference>
<evidence type="ECO:0000313" key="4">
    <source>
        <dbReference type="EMBL" id="CDW77794.1"/>
    </source>
</evidence>
<dbReference type="CDD" id="cd08063">
    <property type="entry name" value="MPN_CSN6"/>
    <property type="match status" value="1"/>
</dbReference>
<evidence type="ECO:0000313" key="5">
    <source>
        <dbReference type="Proteomes" id="UP000039865"/>
    </source>
</evidence>
<keyword evidence="2" id="KW-0539">Nucleus</keyword>
<dbReference type="Gene3D" id="3.40.140.10">
    <property type="entry name" value="Cytidine Deaminase, domain 2"/>
    <property type="match status" value="1"/>
</dbReference>
<dbReference type="PANTHER" id="PTHR10540:SF8">
    <property type="entry name" value="COP9 SIGNALOSOME COMPLEX SUBUNIT 6"/>
    <property type="match status" value="1"/>
</dbReference>
<dbReference type="SMART" id="SM00232">
    <property type="entry name" value="JAB_MPN"/>
    <property type="match status" value="1"/>
</dbReference>
<accession>A0A078A6G3</accession>
<evidence type="ECO:0000259" key="3">
    <source>
        <dbReference type="PROSITE" id="PS50249"/>
    </source>
</evidence>
<name>A0A078A6G3_STYLE</name>
<dbReference type="InterPro" id="IPR037518">
    <property type="entry name" value="MPN"/>
</dbReference>
<proteinExistence type="inferred from homology"/>
<comment type="function">
    <text evidence="2">Component of the COP9 signalosome complex (CSN), a complex involved in various cellular and developmental processes.</text>
</comment>
<protein>
    <recommendedName>
        <fullName evidence="2">COP9 signalosome complex subunit 6</fullName>
    </recommendedName>
</protein>
<dbReference type="GO" id="GO:0000338">
    <property type="term" value="P:protein deneddylation"/>
    <property type="evidence" value="ECO:0007669"/>
    <property type="project" value="InterPro"/>
</dbReference>
<dbReference type="GO" id="GO:0008237">
    <property type="term" value="F:metallopeptidase activity"/>
    <property type="evidence" value="ECO:0007669"/>
    <property type="project" value="InterPro"/>
</dbReference>
<dbReference type="InterPro" id="IPR033859">
    <property type="entry name" value="MPN_CSN6"/>
</dbReference>
<dbReference type="EMBL" id="CCKQ01006483">
    <property type="protein sequence ID" value="CDW77794.1"/>
    <property type="molecule type" value="Genomic_DNA"/>
</dbReference>
<dbReference type="OMA" id="LVGWWST"/>
<dbReference type="AlphaFoldDB" id="A0A078A6G3"/>
<keyword evidence="2" id="KW-0736">Signalosome</keyword>
<keyword evidence="5" id="KW-1185">Reference proteome</keyword>
<dbReference type="Pfam" id="PF13012">
    <property type="entry name" value="MitMem_reg"/>
    <property type="match status" value="1"/>
</dbReference>
<keyword evidence="2" id="KW-0963">Cytoplasm</keyword>
<dbReference type="Proteomes" id="UP000039865">
    <property type="component" value="Unassembled WGS sequence"/>
</dbReference>
<dbReference type="PROSITE" id="PS50249">
    <property type="entry name" value="MPN"/>
    <property type="match status" value="1"/>
</dbReference>
<evidence type="ECO:0000256" key="2">
    <source>
        <dbReference type="RuleBase" id="RU367006"/>
    </source>
</evidence>
<comment type="subcellular location">
    <subcellularLocation>
        <location evidence="2">Cytoplasm</location>
    </subcellularLocation>
    <subcellularLocation>
        <location evidence="2">Nucleus</location>
    </subcellularLocation>
</comment>
<dbReference type="Pfam" id="PF01398">
    <property type="entry name" value="JAB"/>
    <property type="match status" value="1"/>
</dbReference>
<dbReference type="GO" id="GO:0008180">
    <property type="term" value="C:COP9 signalosome"/>
    <property type="evidence" value="ECO:0007669"/>
    <property type="project" value="UniProtKB-UniRule"/>
</dbReference>
<organism evidence="4 5">
    <name type="scientific">Stylonychia lemnae</name>
    <name type="common">Ciliate</name>
    <dbReference type="NCBI Taxonomy" id="5949"/>
    <lineage>
        <taxon>Eukaryota</taxon>
        <taxon>Sar</taxon>
        <taxon>Alveolata</taxon>
        <taxon>Ciliophora</taxon>
        <taxon>Intramacronucleata</taxon>
        <taxon>Spirotrichea</taxon>
        <taxon>Stichotrichia</taxon>
        <taxon>Sporadotrichida</taxon>
        <taxon>Oxytrichidae</taxon>
        <taxon>Stylonychinae</taxon>
        <taxon>Stylonychia</taxon>
    </lineage>
</organism>
<dbReference type="InterPro" id="IPR024969">
    <property type="entry name" value="EIF3F/CSN6-like_C"/>
</dbReference>
<dbReference type="GO" id="GO:0005737">
    <property type="term" value="C:cytoplasm"/>
    <property type="evidence" value="ECO:0007669"/>
    <property type="project" value="UniProtKB-SubCell"/>
</dbReference>
<feature type="domain" description="MPN" evidence="3">
    <location>
        <begin position="5"/>
        <end position="153"/>
    </location>
</feature>
<gene>
    <name evidence="4" type="primary">Contig13708.g14621</name>
    <name evidence="4" type="ORF">STYLEM_6760</name>
</gene>
<sequence>MSVSIELHPLAILNISDHFTRAKYLSFKDSPNKLRVVGALLGKQNGRVLEIVNTVEFSFKIVPESEGSIAPEEQFCASRIEAYKKNFPELDCVGWYTSDTKNQDLPTQADQIVQRKMQKFTENPLLLIMNPESQIAHDQNKLPYFLYDYDNFQSKFVSMDFKLAQSDSERIAVDHVAQAVDQNAKTSALSQNMQASVNAVKLLRRKVKFLIDIVKNSEEVRKNHQFMRDLNQICSSLPITTRENYDKNAFSEYSDIAAVNLLASVTKGFELLNGLLENYKIYDGNRGQYMQEIMDGSFGRHNMIDEESMQMLSRHDSKNPMKKFM</sequence>
<dbReference type="InParanoid" id="A0A078A6G3"/>
<dbReference type="PANTHER" id="PTHR10540">
    <property type="entry name" value="EUKARYOTIC TRANSLATION INITIATION FACTOR 3 SUBUNIT F-RELATED"/>
    <property type="match status" value="1"/>
</dbReference>
<dbReference type="InterPro" id="IPR000555">
    <property type="entry name" value="JAMM/MPN+_dom"/>
</dbReference>
<comment type="similarity">
    <text evidence="1 2">Belongs to the peptidase M67A family. CSN6 subfamily.</text>
</comment>
<dbReference type="OrthoDB" id="1378at2759"/>